<sequence>MAWHKHHKKQSKDKILTSAADLFTRYGFEKVSINQVMENAKLTRGAFYAHFASKSELYAQAITKAGILASNDHLSHCDGSLMGITKRYLSDEHRNETVKHLCPLAFLVTDINQQNKTVKDTYTNIFKGFVDNANQQIKCDQKALQVATLMIGGLALSKAINDPVLSDELLIACQEGIANLINANIS</sequence>
<dbReference type="RefSeq" id="WP_311583823.1">
    <property type="nucleotide sequence ID" value="NZ_JAVRIF010000009.1"/>
</dbReference>
<dbReference type="PROSITE" id="PS50977">
    <property type="entry name" value="HTH_TETR_2"/>
    <property type="match status" value="1"/>
</dbReference>
<organism evidence="6 7">
    <name type="scientific">Thalassotalea castellviae</name>
    <dbReference type="NCBI Taxonomy" id="3075612"/>
    <lineage>
        <taxon>Bacteria</taxon>
        <taxon>Pseudomonadati</taxon>
        <taxon>Pseudomonadota</taxon>
        <taxon>Gammaproteobacteria</taxon>
        <taxon>Alteromonadales</taxon>
        <taxon>Colwelliaceae</taxon>
        <taxon>Thalassotalea</taxon>
    </lineage>
</organism>
<evidence type="ECO:0000256" key="2">
    <source>
        <dbReference type="ARBA" id="ARBA00023125"/>
    </source>
</evidence>
<evidence type="ECO:0000256" key="1">
    <source>
        <dbReference type="ARBA" id="ARBA00023015"/>
    </source>
</evidence>
<keyword evidence="3" id="KW-0804">Transcription</keyword>
<dbReference type="InterPro" id="IPR001647">
    <property type="entry name" value="HTH_TetR"/>
</dbReference>
<proteinExistence type="predicted"/>
<evidence type="ECO:0000313" key="6">
    <source>
        <dbReference type="EMBL" id="MDT0604900.1"/>
    </source>
</evidence>
<dbReference type="PROSITE" id="PS01081">
    <property type="entry name" value="HTH_TETR_1"/>
    <property type="match status" value="1"/>
</dbReference>
<feature type="domain" description="HTH tetR-type" evidence="5">
    <location>
        <begin position="9"/>
        <end position="69"/>
    </location>
</feature>
<comment type="caution">
    <text evidence="6">The sequence shown here is derived from an EMBL/GenBank/DDBJ whole genome shotgun (WGS) entry which is preliminary data.</text>
</comment>
<dbReference type="InterPro" id="IPR023772">
    <property type="entry name" value="DNA-bd_HTH_TetR-type_CS"/>
</dbReference>
<dbReference type="Proteomes" id="UP001266357">
    <property type="component" value="Unassembled WGS sequence"/>
</dbReference>
<keyword evidence="7" id="KW-1185">Reference proteome</keyword>
<dbReference type="Pfam" id="PF00440">
    <property type="entry name" value="TetR_N"/>
    <property type="match status" value="1"/>
</dbReference>
<feature type="DNA-binding region" description="H-T-H motif" evidence="4">
    <location>
        <begin position="32"/>
        <end position="51"/>
    </location>
</feature>
<dbReference type="SUPFAM" id="SSF46689">
    <property type="entry name" value="Homeodomain-like"/>
    <property type="match status" value="1"/>
</dbReference>
<gene>
    <name evidence="6" type="ORF">RM573_14960</name>
</gene>
<dbReference type="EMBL" id="JAVRIF010000009">
    <property type="protein sequence ID" value="MDT0604900.1"/>
    <property type="molecule type" value="Genomic_DNA"/>
</dbReference>
<reference evidence="6 7" key="1">
    <citation type="submission" date="2023-09" db="EMBL/GenBank/DDBJ databases">
        <authorList>
            <person name="Rey-Velasco X."/>
        </authorList>
    </citation>
    <scope>NUCLEOTIDE SEQUENCE [LARGE SCALE GENOMIC DNA]</scope>
    <source>
        <strain evidence="6 7">W431</strain>
    </source>
</reference>
<dbReference type="Gene3D" id="1.10.357.10">
    <property type="entry name" value="Tetracycline Repressor, domain 2"/>
    <property type="match status" value="1"/>
</dbReference>
<dbReference type="PANTHER" id="PTHR47506:SF7">
    <property type="entry name" value="TRANSCRIPTIONAL REGULATORY PROTEIN"/>
    <property type="match status" value="1"/>
</dbReference>
<dbReference type="SUPFAM" id="SSF48498">
    <property type="entry name" value="Tetracyclin repressor-like, C-terminal domain"/>
    <property type="match status" value="1"/>
</dbReference>
<evidence type="ECO:0000313" key="7">
    <source>
        <dbReference type="Proteomes" id="UP001266357"/>
    </source>
</evidence>
<dbReference type="InterPro" id="IPR036271">
    <property type="entry name" value="Tet_transcr_reg_TetR-rel_C_sf"/>
</dbReference>
<dbReference type="InterPro" id="IPR009057">
    <property type="entry name" value="Homeodomain-like_sf"/>
</dbReference>
<dbReference type="PRINTS" id="PR00455">
    <property type="entry name" value="HTHTETR"/>
</dbReference>
<evidence type="ECO:0000256" key="4">
    <source>
        <dbReference type="PROSITE-ProRule" id="PRU00335"/>
    </source>
</evidence>
<keyword evidence="2 4" id="KW-0238">DNA-binding</keyword>
<evidence type="ECO:0000259" key="5">
    <source>
        <dbReference type="PROSITE" id="PS50977"/>
    </source>
</evidence>
<dbReference type="PANTHER" id="PTHR47506">
    <property type="entry name" value="TRANSCRIPTIONAL REGULATORY PROTEIN"/>
    <property type="match status" value="1"/>
</dbReference>
<keyword evidence="1" id="KW-0805">Transcription regulation</keyword>
<protein>
    <submittedName>
        <fullName evidence="6">TetR/AcrR family transcriptional regulator</fullName>
    </submittedName>
</protein>
<accession>A0ABU3A3Z5</accession>
<name>A0ABU3A3Z5_9GAMM</name>
<dbReference type="Gene3D" id="1.10.10.60">
    <property type="entry name" value="Homeodomain-like"/>
    <property type="match status" value="1"/>
</dbReference>
<evidence type="ECO:0000256" key="3">
    <source>
        <dbReference type="ARBA" id="ARBA00023163"/>
    </source>
</evidence>